<name>A0A174X1Q6_PARDI</name>
<dbReference type="AlphaFoldDB" id="A0A174X1Q6"/>
<dbReference type="EMBL" id="CZBM01000021">
    <property type="protein sequence ID" value="CUQ53463.1"/>
    <property type="molecule type" value="Genomic_DNA"/>
</dbReference>
<sequence>MDFVQFFYYGVKNRGYSMSSYVLYLSSALF</sequence>
<reference evidence="1 2" key="1">
    <citation type="submission" date="2015-09" db="EMBL/GenBank/DDBJ databases">
        <authorList>
            <consortium name="Pathogen Informatics"/>
        </authorList>
    </citation>
    <scope>NUCLEOTIDE SEQUENCE [LARGE SCALE GENOMIC DNA]</scope>
    <source>
        <strain evidence="1 2">2789STDY5834948</strain>
    </source>
</reference>
<evidence type="ECO:0000313" key="2">
    <source>
        <dbReference type="Proteomes" id="UP000095332"/>
    </source>
</evidence>
<organism evidence="1 2">
    <name type="scientific">Parabacteroides distasonis</name>
    <dbReference type="NCBI Taxonomy" id="823"/>
    <lineage>
        <taxon>Bacteria</taxon>
        <taxon>Pseudomonadati</taxon>
        <taxon>Bacteroidota</taxon>
        <taxon>Bacteroidia</taxon>
        <taxon>Bacteroidales</taxon>
        <taxon>Tannerellaceae</taxon>
        <taxon>Parabacteroides</taxon>
    </lineage>
</organism>
<proteinExistence type="predicted"/>
<dbReference type="Proteomes" id="UP000095332">
    <property type="component" value="Unassembled WGS sequence"/>
</dbReference>
<evidence type="ECO:0000313" key="1">
    <source>
        <dbReference type="EMBL" id="CUQ53463.1"/>
    </source>
</evidence>
<gene>
    <name evidence="1" type="ORF">ERS852560_03880</name>
</gene>
<accession>A0A174X1Q6</accession>
<protein>
    <submittedName>
        <fullName evidence="1">Uncharacterized protein</fullName>
    </submittedName>
</protein>